<accession>E9GRR1</accession>
<dbReference type="OrthoDB" id="433755at2759"/>
<dbReference type="InterPro" id="IPR008984">
    <property type="entry name" value="SMAD_FHA_dom_sf"/>
</dbReference>
<evidence type="ECO:0000313" key="4">
    <source>
        <dbReference type="Proteomes" id="UP000000305"/>
    </source>
</evidence>
<keyword evidence="4" id="KW-1185">Reference proteome</keyword>
<feature type="region of interest" description="Disordered" evidence="1">
    <location>
        <begin position="636"/>
        <end position="682"/>
    </location>
</feature>
<proteinExistence type="predicted"/>
<evidence type="ECO:0000259" key="2">
    <source>
        <dbReference type="PROSITE" id="PS50006"/>
    </source>
</evidence>
<dbReference type="SMART" id="SM00240">
    <property type="entry name" value="FHA"/>
    <property type="match status" value="1"/>
</dbReference>
<dbReference type="InParanoid" id="E9GRR1"/>
<dbReference type="CDD" id="cd19856">
    <property type="entry name" value="DSRM_Kanadaptin"/>
    <property type="match status" value="1"/>
</dbReference>
<name>E9GRR1_DAPPU</name>
<organism evidence="3 4">
    <name type="scientific">Daphnia pulex</name>
    <name type="common">Water flea</name>
    <dbReference type="NCBI Taxonomy" id="6669"/>
    <lineage>
        <taxon>Eukaryota</taxon>
        <taxon>Metazoa</taxon>
        <taxon>Ecdysozoa</taxon>
        <taxon>Arthropoda</taxon>
        <taxon>Crustacea</taxon>
        <taxon>Branchiopoda</taxon>
        <taxon>Diplostraca</taxon>
        <taxon>Cladocera</taxon>
        <taxon>Anomopoda</taxon>
        <taxon>Daphniidae</taxon>
        <taxon>Daphnia</taxon>
    </lineage>
</organism>
<dbReference type="Proteomes" id="UP000000305">
    <property type="component" value="Unassembled WGS sequence"/>
</dbReference>
<dbReference type="GO" id="GO:0003729">
    <property type="term" value="F:mRNA binding"/>
    <property type="evidence" value="ECO:0000318"/>
    <property type="project" value="GO_Central"/>
</dbReference>
<evidence type="ECO:0000313" key="3">
    <source>
        <dbReference type="EMBL" id="EFX77817.1"/>
    </source>
</evidence>
<dbReference type="Pfam" id="PF00498">
    <property type="entry name" value="FHA"/>
    <property type="match status" value="1"/>
</dbReference>
<dbReference type="Gene3D" id="3.30.160.20">
    <property type="match status" value="1"/>
</dbReference>
<dbReference type="HOGENOM" id="CLU_015909_2_0_1"/>
<feature type="compositionally biased region" description="Polar residues" evidence="1">
    <location>
        <begin position="665"/>
        <end position="682"/>
    </location>
</feature>
<dbReference type="PROSITE" id="PS50006">
    <property type="entry name" value="FHA_DOMAIN"/>
    <property type="match status" value="1"/>
</dbReference>
<dbReference type="eggNOG" id="KOG1881">
    <property type="taxonomic scope" value="Eukaryota"/>
</dbReference>
<sequence>MDDVAEVFKCTERNGTILPVFKKPVIIGRRPGTKASVKPINRLTNNLDIDSKQDVNSSADDNVKKENDVVIKNSTKKLELEDKISSNKSTLVSAQSCNLNYVAPSTSSICQLPYQLEVLKDGVIIQSENLQFKQKPFYVFGRLPTCDFVLQHPSISRYHTVLQYKIDDERGDSGWFLFDLGSTHGTFLNKQQIPPKVYCRLHTGHVFKFGVSSRLFILQGPEEDQEAVSELSVAQLKEMKLKRELSIDKLDNQHSFNDKCGVSTASVPPSTSSGINWGMGEDAEDENPLAENPFALADDFQLDETLYLDDPKKTLRGWFEREGYELEYKVEEKSYAHFICRVELPIDSASGAPIVAEASVKGGKKKEAVVQCALEACRLLDRHGMLRQSKHESKSRRKKRNFDDDYYSSDEDTFLDRTGTVERKRQARMKEQTSDVVETYESLSLKYKDVLKEVADIQHTLTRMTAATRNPAKIDIDDVDAYMEALQSYESSNKKSAATLRLKLGELQREETRLKALLKIARPAVLSSSEILSVNTVTESRVERKLKGLSQEKLEREVDSEKSVSSEPVLTVPVVSVISSEDGIPGPDVSKKHLPNLKEETLLEAPTCEVDQFSEGKSNNEKIGLVIRKKRKKDLKKVESVKSTANTSSNSYITDDSKCAMWTPPENQSGDGKTSLNRKYGY</sequence>
<dbReference type="InterPro" id="IPR050923">
    <property type="entry name" value="Cell_Proc_Reg/RNA_Proc"/>
</dbReference>
<dbReference type="AlphaFoldDB" id="E9GRR1"/>
<dbReference type="CDD" id="cd22677">
    <property type="entry name" value="FHA_Kanadaptin"/>
    <property type="match status" value="1"/>
</dbReference>
<dbReference type="InterPro" id="IPR000253">
    <property type="entry name" value="FHA_dom"/>
</dbReference>
<dbReference type="Gene3D" id="2.60.200.20">
    <property type="match status" value="1"/>
</dbReference>
<protein>
    <recommendedName>
        <fullName evidence="2">FHA domain-containing protein</fullName>
    </recommendedName>
</protein>
<dbReference type="PANTHER" id="PTHR23308">
    <property type="entry name" value="NUCLEAR INHIBITOR OF PROTEIN PHOSPHATASE-1"/>
    <property type="match status" value="1"/>
</dbReference>
<evidence type="ECO:0000256" key="1">
    <source>
        <dbReference type="SAM" id="MobiDB-lite"/>
    </source>
</evidence>
<dbReference type="OMA" id="QQAIWTF"/>
<dbReference type="STRING" id="6669.E9GRR1"/>
<dbReference type="KEGG" id="dpx:DAPPUDRAFT_225552"/>
<dbReference type="PhylomeDB" id="E9GRR1"/>
<dbReference type="FunCoup" id="E9GRR1">
    <property type="interactions" value="1522"/>
</dbReference>
<feature type="compositionally biased region" description="Polar residues" evidence="1">
    <location>
        <begin position="644"/>
        <end position="654"/>
    </location>
</feature>
<dbReference type="SUPFAM" id="SSF49879">
    <property type="entry name" value="SMAD/FHA domain"/>
    <property type="match status" value="1"/>
</dbReference>
<dbReference type="EMBL" id="GL732560">
    <property type="protein sequence ID" value="EFX77817.1"/>
    <property type="molecule type" value="Genomic_DNA"/>
</dbReference>
<feature type="domain" description="FHA" evidence="2">
    <location>
        <begin position="138"/>
        <end position="193"/>
    </location>
</feature>
<reference evidence="3 4" key="1">
    <citation type="journal article" date="2011" name="Science">
        <title>The ecoresponsive genome of Daphnia pulex.</title>
        <authorList>
            <person name="Colbourne J.K."/>
            <person name="Pfrender M.E."/>
            <person name="Gilbert D."/>
            <person name="Thomas W.K."/>
            <person name="Tucker A."/>
            <person name="Oakley T.H."/>
            <person name="Tokishita S."/>
            <person name="Aerts A."/>
            <person name="Arnold G.J."/>
            <person name="Basu M.K."/>
            <person name="Bauer D.J."/>
            <person name="Caceres C.E."/>
            <person name="Carmel L."/>
            <person name="Casola C."/>
            <person name="Choi J.H."/>
            <person name="Detter J.C."/>
            <person name="Dong Q."/>
            <person name="Dusheyko S."/>
            <person name="Eads B.D."/>
            <person name="Frohlich T."/>
            <person name="Geiler-Samerotte K.A."/>
            <person name="Gerlach D."/>
            <person name="Hatcher P."/>
            <person name="Jogdeo S."/>
            <person name="Krijgsveld J."/>
            <person name="Kriventseva E.V."/>
            <person name="Kultz D."/>
            <person name="Laforsch C."/>
            <person name="Lindquist E."/>
            <person name="Lopez J."/>
            <person name="Manak J.R."/>
            <person name="Muller J."/>
            <person name="Pangilinan J."/>
            <person name="Patwardhan R.P."/>
            <person name="Pitluck S."/>
            <person name="Pritham E.J."/>
            <person name="Rechtsteiner A."/>
            <person name="Rho M."/>
            <person name="Rogozin I.B."/>
            <person name="Sakarya O."/>
            <person name="Salamov A."/>
            <person name="Schaack S."/>
            <person name="Shapiro H."/>
            <person name="Shiga Y."/>
            <person name="Skalitzky C."/>
            <person name="Smith Z."/>
            <person name="Souvorov A."/>
            <person name="Sung W."/>
            <person name="Tang Z."/>
            <person name="Tsuchiya D."/>
            <person name="Tu H."/>
            <person name="Vos H."/>
            <person name="Wang M."/>
            <person name="Wolf Y.I."/>
            <person name="Yamagata H."/>
            <person name="Yamada T."/>
            <person name="Ye Y."/>
            <person name="Shaw J.R."/>
            <person name="Andrews J."/>
            <person name="Crease T.J."/>
            <person name="Tang H."/>
            <person name="Lucas S.M."/>
            <person name="Robertson H.M."/>
            <person name="Bork P."/>
            <person name="Koonin E.V."/>
            <person name="Zdobnov E.M."/>
            <person name="Grigoriev I.V."/>
            <person name="Lynch M."/>
            <person name="Boore J.L."/>
        </authorList>
    </citation>
    <scope>NUCLEOTIDE SEQUENCE [LARGE SCALE GENOMIC DNA]</scope>
</reference>
<gene>
    <name evidence="3" type="ORF">DAPPUDRAFT_225552</name>
</gene>